<evidence type="ECO:0000313" key="4">
    <source>
        <dbReference type="Proteomes" id="UP000192257"/>
    </source>
</evidence>
<feature type="region of interest" description="Disordered" evidence="2">
    <location>
        <begin position="39"/>
        <end position="61"/>
    </location>
</feature>
<dbReference type="VEuPathDB" id="TriTrypDB:TM35_000111620"/>
<feature type="region of interest" description="Disordered" evidence="2">
    <location>
        <begin position="128"/>
        <end position="153"/>
    </location>
</feature>
<keyword evidence="4" id="KW-1185">Reference proteome</keyword>
<comment type="caution">
    <text evidence="3">The sequence shown here is derived from an EMBL/GenBank/DDBJ whole genome shotgun (WGS) entry which is preliminary data.</text>
</comment>
<reference evidence="3 4" key="1">
    <citation type="submission" date="2017-03" db="EMBL/GenBank/DDBJ databases">
        <title>An alternative strategy for trypanosome survival in the mammalian bloodstream revealed through genome and transcriptome analysis of the ubiquitous bovine parasite Trypanosoma (Megatrypanum) theileri.</title>
        <authorList>
            <person name="Kelly S."/>
            <person name="Ivens A."/>
            <person name="Mott A."/>
            <person name="O'Neill E."/>
            <person name="Emms D."/>
            <person name="Macleod O."/>
            <person name="Voorheis P."/>
            <person name="Matthews J."/>
            <person name="Matthews K."/>
            <person name="Carrington M."/>
        </authorList>
    </citation>
    <scope>NUCLEOTIDE SEQUENCE [LARGE SCALE GENOMIC DNA]</scope>
    <source>
        <strain evidence="3">Edinburgh</strain>
    </source>
</reference>
<keyword evidence="1" id="KW-0175">Coiled coil</keyword>
<name>A0A1X0NYK0_9TRYP</name>
<dbReference type="AlphaFoldDB" id="A0A1X0NYK0"/>
<protein>
    <submittedName>
        <fullName evidence="3">Putative actin-like protein</fullName>
    </submittedName>
</protein>
<dbReference type="EMBL" id="NBCO01000011">
    <property type="protein sequence ID" value="ORC89628.1"/>
    <property type="molecule type" value="Genomic_DNA"/>
</dbReference>
<dbReference type="OrthoDB" id="241655at2759"/>
<dbReference type="RefSeq" id="XP_028883694.1">
    <property type="nucleotide sequence ID" value="XM_029024871.1"/>
</dbReference>
<accession>A0A1X0NYK0</accession>
<dbReference type="Proteomes" id="UP000192257">
    <property type="component" value="Unassembled WGS sequence"/>
</dbReference>
<feature type="coiled-coil region" evidence="1">
    <location>
        <begin position="250"/>
        <end position="277"/>
    </location>
</feature>
<evidence type="ECO:0000256" key="2">
    <source>
        <dbReference type="SAM" id="MobiDB-lite"/>
    </source>
</evidence>
<evidence type="ECO:0000256" key="1">
    <source>
        <dbReference type="SAM" id="Coils"/>
    </source>
</evidence>
<proteinExistence type="predicted"/>
<sequence length="322" mass="37749">MNEYTLAPNTSCYQDVLERLSHRLARLLSEVDIYQQQQQQQQQQQEESEAEKAKKKCVNTNSVPMTTSSTVSTLSWPSLQVHHRVSRLQESLGECKELWETMQRLDAAMRQLKTESLIDLRNISGPCTEGPLLDVEEEEEDKDKDSGNMNSEEGRRKNYRYYYHMKEGIDMLGRNCLYNSGKSDKEETTRLLVKLQRQKILHGDEVRQLSQRAVQIHDTLNSHFNKTPNLCEEVFNAISDSQNNENEHDMAKLHALCRRNEERARSLQERLTRILEKYHRVVAHTNMELCRLDLELQAIERQSPQTEEENMLQLLHYRGDKC</sequence>
<gene>
    <name evidence="3" type="ORF">TM35_000111620</name>
</gene>
<dbReference type="GeneID" id="39984651"/>
<evidence type="ECO:0000313" key="3">
    <source>
        <dbReference type="EMBL" id="ORC89628.1"/>
    </source>
</evidence>
<organism evidence="3 4">
    <name type="scientific">Trypanosoma theileri</name>
    <dbReference type="NCBI Taxonomy" id="67003"/>
    <lineage>
        <taxon>Eukaryota</taxon>
        <taxon>Discoba</taxon>
        <taxon>Euglenozoa</taxon>
        <taxon>Kinetoplastea</taxon>
        <taxon>Metakinetoplastina</taxon>
        <taxon>Trypanosomatida</taxon>
        <taxon>Trypanosomatidae</taxon>
        <taxon>Trypanosoma</taxon>
    </lineage>
</organism>